<dbReference type="EMBL" id="CM046122">
    <property type="protein sequence ID" value="KAI8423860.1"/>
    <property type="molecule type" value="Genomic_DNA"/>
</dbReference>
<dbReference type="Proteomes" id="UP001064048">
    <property type="component" value="Chromosome 22"/>
</dbReference>
<keyword evidence="2" id="KW-1185">Reference proteome</keyword>
<gene>
    <name evidence="1" type="ORF">MSG28_012863</name>
</gene>
<sequence length="499" mass="56592">MDVFDMRYMKRIRLTLRCIGGWPNHMFEDVPASKLSVISRYGYTCLLCTLCCFAIVAQITYLRKNMETLKFIDLGQTYLTILMSFVYLGESLVDAVYQVPWECMDTGNRRTVLILLQIVQQTLSVKACGMVPVGVQTMLATYNRVNKLCEMATIIQHIQLFTSALMFNIGPIYSNYKSGMFSSDEPVNGTFEHSVSYALPFAQNNKAWYTVICLYNFYVSYNVGCMFCCHDLLICLIVFHIWGHLNIFEHNLNFFPRPNTDDARTVPLRYSYEENKQVAQRLQDIVKYYIIIKEFLANTSSAYSVTLCVYYGFHLVSDCVLLLECSTLDPGAVATYGLLTLVVYQQLIQLSTDPLVNAVYGLPWECMDNSNRRTVLILLQTVQQSLALKACNMRRHEGESSSNAVLKAREQGSDDEAEGDDHALYDDKGGESLVDAVYQVPWECMDTGNRRTVLILLQIVQQTLSVKACGMVPVGVQTMLAILKGSFSYFLMLRTFAAN</sequence>
<protein>
    <submittedName>
        <fullName evidence="1">Uncharacterized protein</fullName>
    </submittedName>
</protein>
<organism evidence="1 2">
    <name type="scientific">Choristoneura fumiferana</name>
    <name type="common">Spruce budworm moth</name>
    <name type="synonym">Archips fumiferana</name>
    <dbReference type="NCBI Taxonomy" id="7141"/>
    <lineage>
        <taxon>Eukaryota</taxon>
        <taxon>Metazoa</taxon>
        <taxon>Ecdysozoa</taxon>
        <taxon>Arthropoda</taxon>
        <taxon>Hexapoda</taxon>
        <taxon>Insecta</taxon>
        <taxon>Pterygota</taxon>
        <taxon>Neoptera</taxon>
        <taxon>Endopterygota</taxon>
        <taxon>Lepidoptera</taxon>
        <taxon>Glossata</taxon>
        <taxon>Ditrysia</taxon>
        <taxon>Tortricoidea</taxon>
        <taxon>Tortricidae</taxon>
        <taxon>Tortricinae</taxon>
        <taxon>Choristoneura</taxon>
    </lineage>
</organism>
<accession>A0ACC0JI91</accession>
<proteinExistence type="predicted"/>
<name>A0ACC0JI91_CHOFU</name>
<evidence type="ECO:0000313" key="1">
    <source>
        <dbReference type="EMBL" id="KAI8423860.1"/>
    </source>
</evidence>
<reference evidence="1 2" key="1">
    <citation type="journal article" date="2022" name="Genome Biol. Evol.">
        <title>The Spruce Budworm Genome: Reconstructing the Evolutionary History of Antifreeze Proteins.</title>
        <authorList>
            <person name="Beliveau C."/>
            <person name="Gagne P."/>
            <person name="Picq S."/>
            <person name="Vernygora O."/>
            <person name="Keeling C.I."/>
            <person name="Pinkney K."/>
            <person name="Doucet D."/>
            <person name="Wen F."/>
            <person name="Johnston J.S."/>
            <person name="Maaroufi H."/>
            <person name="Boyle B."/>
            <person name="Laroche J."/>
            <person name="Dewar K."/>
            <person name="Juretic N."/>
            <person name="Blackburn G."/>
            <person name="Nisole A."/>
            <person name="Brunet B."/>
            <person name="Brandao M."/>
            <person name="Lumley L."/>
            <person name="Duan J."/>
            <person name="Quan G."/>
            <person name="Lucarotti C.J."/>
            <person name="Roe A.D."/>
            <person name="Sperling F.A.H."/>
            <person name="Levesque R.C."/>
            <person name="Cusson M."/>
        </authorList>
    </citation>
    <scope>NUCLEOTIDE SEQUENCE [LARGE SCALE GENOMIC DNA]</scope>
    <source>
        <strain evidence="1">Glfc:IPQL:Cfum</strain>
    </source>
</reference>
<comment type="caution">
    <text evidence="1">The sequence shown here is derived from an EMBL/GenBank/DDBJ whole genome shotgun (WGS) entry which is preliminary data.</text>
</comment>
<evidence type="ECO:0000313" key="2">
    <source>
        <dbReference type="Proteomes" id="UP001064048"/>
    </source>
</evidence>